<dbReference type="PANTHER" id="PTHR48100">
    <property type="entry name" value="BROAD-SPECIFICITY PHOSPHATASE YOR283W-RELATED"/>
    <property type="match status" value="1"/>
</dbReference>
<dbReference type="STRING" id="748449.Halha_1691"/>
<dbReference type="PIRSF" id="PIRSF000709">
    <property type="entry name" value="6PFK_2-Ptase"/>
    <property type="match status" value="1"/>
</dbReference>
<dbReference type="NCBIfam" id="TIGR03162">
    <property type="entry name" value="ribazole_cobC"/>
    <property type="match status" value="1"/>
</dbReference>
<dbReference type="KEGG" id="hhl:Halha_1691"/>
<accession>L0KC12</accession>
<dbReference type="RefSeq" id="WP_015327344.1">
    <property type="nucleotide sequence ID" value="NC_019978.1"/>
</dbReference>
<dbReference type="InterPro" id="IPR013078">
    <property type="entry name" value="His_Pase_superF_clade-1"/>
</dbReference>
<dbReference type="EC" id="3.1.3.73" evidence="1"/>
<proteinExistence type="predicted"/>
<dbReference type="SUPFAM" id="SSF53254">
    <property type="entry name" value="Phosphoglycerate mutase-like"/>
    <property type="match status" value="1"/>
</dbReference>
<evidence type="ECO:0000313" key="5">
    <source>
        <dbReference type="Proteomes" id="UP000010880"/>
    </source>
</evidence>
<dbReference type="CDD" id="cd07067">
    <property type="entry name" value="HP_PGM_like"/>
    <property type="match status" value="1"/>
</dbReference>
<dbReference type="HOGENOM" id="CLU_033323_8_4_9"/>
<dbReference type="PANTHER" id="PTHR48100:SF59">
    <property type="entry name" value="ADENOSYLCOBALAMIN_ALPHA-RIBAZOLE PHOSPHATASE"/>
    <property type="match status" value="1"/>
</dbReference>
<gene>
    <name evidence="4" type="ordered locus">Halha_1691</name>
</gene>
<dbReference type="eggNOG" id="COG0406">
    <property type="taxonomic scope" value="Bacteria"/>
</dbReference>
<dbReference type="InterPro" id="IPR001345">
    <property type="entry name" value="PG/BPGM_mutase_AS"/>
</dbReference>
<name>L0KC12_HALHC</name>
<dbReference type="InterPro" id="IPR029033">
    <property type="entry name" value="His_PPase_superfam"/>
</dbReference>
<evidence type="ECO:0000313" key="4">
    <source>
        <dbReference type="EMBL" id="AGB41628.1"/>
    </source>
</evidence>
<dbReference type="Proteomes" id="UP000010880">
    <property type="component" value="Chromosome"/>
</dbReference>
<dbReference type="OrthoDB" id="9781415at2"/>
<dbReference type="GO" id="GO:0043755">
    <property type="term" value="F:alpha-ribazole phosphatase activity"/>
    <property type="evidence" value="ECO:0007669"/>
    <property type="project" value="UniProtKB-UniRule"/>
</dbReference>
<feature type="active site" description="Tele-phosphohistidine intermediate" evidence="2">
    <location>
        <position position="10"/>
    </location>
</feature>
<dbReference type="PATRIC" id="fig|748449.3.peg.1643"/>
<sequence>MGTEIVLVRHGETDWNQAGRFQGSEDIPLNDKGKSQAKKLAQRLKNKQFDAIYASDLSRAFKTAEIIADNHNLVIKERKALQEINFGEWEGLTFADLQAEYQSEFEAWEQDPVTNGAPSGENLAKFQTRVVASLKKILIDDTSKRVLVVTHGGVVRVLVATFLGMPLAKCWRLSQSNTAVSQLNFYDDEVILELFNSTVHLE</sequence>
<protein>
    <recommendedName>
        <fullName evidence="1">Alpha-ribazole phosphatase</fullName>
        <ecNumber evidence="1">3.1.3.73</ecNumber>
    </recommendedName>
</protein>
<evidence type="ECO:0000256" key="1">
    <source>
        <dbReference type="NCBIfam" id="TIGR03162"/>
    </source>
</evidence>
<dbReference type="SMART" id="SM00855">
    <property type="entry name" value="PGAM"/>
    <property type="match status" value="1"/>
</dbReference>
<dbReference type="GO" id="GO:0009236">
    <property type="term" value="P:cobalamin biosynthetic process"/>
    <property type="evidence" value="ECO:0007669"/>
    <property type="project" value="UniProtKB-UniRule"/>
</dbReference>
<dbReference type="InterPro" id="IPR050275">
    <property type="entry name" value="PGM_Phosphatase"/>
</dbReference>
<feature type="binding site" evidence="3">
    <location>
        <position position="59"/>
    </location>
    <ligand>
        <name>substrate</name>
    </ligand>
</feature>
<reference evidence="5" key="1">
    <citation type="submission" date="2012-02" db="EMBL/GenBank/DDBJ databases">
        <title>The complete genome of Halobacteroides halobius DSM 5150.</title>
        <authorList>
            <person name="Lucas S."/>
            <person name="Copeland A."/>
            <person name="Lapidus A."/>
            <person name="Glavina del Rio T."/>
            <person name="Dalin E."/>
            <person name="Tice H."/>
            <person name="Bruce D."/>
            <person name="Goodwin L."/>
            <person name="Pitluck S."/>
            <person name="Peters L."/>
            <person name="Mikhailova N."/>
            <person name="Gu W."/>
            <person name="Kyrpides N."/>
            <person name="Mavromatis K."/>
            <person name="Ivanova N."/>
            <person name="Brettin T."/>
            <person name="Detter J.C."/>
            <person name="Han C."/>
            <person name="Larimer F."/>
            <person name="Land M."/>
            <person name="Hauser L."/>
            <person name="Markowitz V."/>
            <person name="Cheng J.-F."/>
            <person name="Hugenholtz P."/>
            <person name="Woyke T."/>
            <person name="Wu D."/>
            <person name="Tindall B."/>
            <person name="Pomrenke H."/>
            <person name="Brambilla E."/>
            <person name="Klenk H.-P."/>
            <person name="Eisen J.A."/>
        </authorList>
    </citation>
    <scope>NUCLEOTIDE SEQUENCE [LARGE SCALE GENOMIC DNA]</scope>
    <source>
        <strain evidence="5">ATCC 35273 / DSM 5150 / MD-1</strain>
    </source>
</reference>
<dbReference type="EMBL" id="CP003359">
    <property type="protein sequence ID" value="AGB41628.1"/>
    <property type="molecule type" value="Genomic_DNA"/>
</dbReference>
<dbReference type="Gene3D" id="3.40.50.1240">
    <property type="entry name" value="Phosphoglycerate mutase-like"/>
    <property type="match status" value="1"/>
</dbReference>
<dbReference type="GO" id="GO:0005737">
    <property type="term" value="C:cytoplasm"/>
    <property type="evidence" value="ECO:0007669"/>
    <property type="project" value="TreeGrafter"/>
</dbReference>
<dbReference type="PROSITE" id="PS00175">
    <property type="entry name" value="PG_MUTASE"/>
    <property type="match status" value="1"/>
</dbReference>
<keyword evidence="5" id="KW-1185">Reference proteome</keyword>
<evidence type="ECO:0000256" key="3">
    <source>
        <dbReference type="PIRSR" id="PIRSR613078-2"/>
    </source>
</evidence>
<feature type="active site" description="Proton donor/acceptor" evidence="2">
    <location>
        <position position="83"/>
    </location>
</feature>
<dbReference type="Pfam" id="PF00300">
    <property type="entry name" value="His_Phos_1"/>
    <property type="match status" value="1"/>
</dbReference>
<dbReference type="AlphaFoldDB" id="L0KC12"/>
<feature type="binding site" evidence="3">
    <location>
        <begin position="9"/>
        <end position="16"/>
    </location>
    <ligand>
        <name>substrate</name>
    </ligand>
</feature>
<organism evidence="4 5">
    <name type="scientific">Halobacteroides halobius (strain ATCC 35273 / DSM 5150 / MD-1)</name>
    <dbReference type="NCBI Taxonomy" id="748449"/>
    <lineage>
        <taxon>Bacteria</taxon>
        <taxon>Bacillati</taxon>
        <taxon>Bacillota</taxon>
        <taxon>Clostridia</taxon>
        <taxon>Halanaerobiales</taxon>
        <taxon>Halobacteroidaceae</taxon>
        <taxon>Halobacteroides</taxon>
    </lineage>
</organism>
<evidence type="ECO:0000256" key="2">
    <source>
        <dbReference type="PIRSR" id="PIRSR613078-1"/>
    </source>
</evidence>
<dbReference type="InterPro" id="IPR017578">
    <property type="entry name" value="Ribazole_CobC"/>
</dbReference>